<dbReference type="PANTHER" id="PTHR22762:SF133">
    <property type="entry name" value="P-TYPE DOMAIN-CONTAINING PROTEIN"/>
    <property type="match status" value="1"/>
</dbReference>
<dbReference type="InterPro" id="IPR030458">
    <property type="entry name" value="Glyco_hydro_31_AS"/>
</dbReference>
<comment type="caution">
    <text evidence="10">The sequence shown here is derived from an EMBL/GenBank/DDBJ whole genome shotgun (WGS) entry which is preliminary data.</text>
</comment>
<dbReference type="GO" id="GO:0005975">
    <property type="term" value="P:carbohydrate metabolic process"/>
    <property type="evidence" value="ECO:0007669"/>
    <property type="project" value="InterPro"/>
</dbReference>
<dbReference type="InterPro" id="IPR013780">
    <property type="entry name" value="Glyco_hydro_b"/>
</dbReference>
<comment type="similarity">
    <text evidence="1 6">Belongs to the glycosyl hydrolase 31 family.</text>
</comment>
<dbReference type="STRING" id="1890683.A0A427YTC7"/>
<dbReference type="InterPro" id="IPR030459">
    <property type="entry name" value="Glyco_hydro_31_CS"/>
</dbReference>
<dbReference type="EMBL" id="RSCD01000002">
    <property type="protein sequence ID" value="RSH94286.1"/>
    <property type="molecule type" value="Genomic_DNA"/>
</dbReference>
<protein>
    <submittedName>
        <fullName evidence="10">Uncharacterized protein</fullName>
    </submittedName>
</protein>
<keyword evidence="5 6" id="KW-0326">Glycosidase</keyword>
<evidence type="ECO:0000256" key="4">
    <source>
        <dbReference type="ARBA" id="ARBA00023180"/>
    </source>
</evidence>
<dbReference type="Pfam" id="PF21365">
    <property type="entry name" value="Glyco_hydro_31_3rd"/>
    <property type="match status" value="1"/>
</dbReference>
<evidence type="ECO:0000313" key="10">
    <source>
        <dbReference type="EMBL" id="RSH94286.1"/>
    </source>
</evidence>
<feature type="signal peptide" evidence="7">
    <location>
        <begin position="1"/>
        <end position="15"/>
    </location>
</feature>
<dbReference type="CDD" id="cd06602">
    <property type="entry name" value="GH31_MGAM_SI_GAA"/>
    <property type="match status" value="1"/>
</dbReference>
<accession>A0A427YTC7</accession>
<dbReference type="AlphaFoldDB" id="A0A427YTC7"/>
<feature type="domain" description="Glycoside hydrolase family 31 TIM barrel" evidence="8">
    <location>
        <begin position="316"/>
        <end position="804"/>
    </location>
</feature>
<keyword evidence="3 6" id="KW-0378">Hydrolase</keyword>
<dbReference type="Gene3D" id="3.20.20.80">
    <property type="entry name" value="Glycosidases"/>
    <property type="match status" value="2"/>
</dbReference>
<evidence type="ECO:0000256" key="6">
    <source>
        <dbReference type="RuleBase" id="RU361185"/>
    </source>
</evidence>
<dbReference type="CDD" id="cd14752">
    <property type="entry name" value="GH31_N"/>
    <property type="match status" value="1"/>
</dbReference>
<keyword evidence="2 7" id="KW-0732">Signal</keyword>
<dbReference type="Proteomes" id="UP000279259">
    <property type="component" value="Unassembled WGS sequence"/>
</dbReference>
<dbReference type="SUPFAM" id="SSF74650">
    <property type="entry name" value="Galactose mutarotase-like"/>
    <property type="match status" value="1"/>
</dbReference>
<dbReference type="Pfam" id="PF01055">
    <property type="entry name" value="Glyco_hydro_31_2nd"/>
    <property type="match status" value="1"/>
</dbReference>
<dbReference type="PANTHER" id="PTHR22762">
    <property type="entry name" value="ALPHA-GLUCOSIDASE"/>
    <property type="match status" value="1"/>
</dbReference>
<feature type="domain" description="Glycosyl hydrolase family 31 C-terminal" evidence="9">
    <location>
        <begin position="812"/>
        <end position="902"/>
    </location>
</feature>
<dbReference type="Gene3D" id="2.60.40.1180">
    <property type="entry name" value="Golgi alpha-mannosidase II"/>
    <property type="match status" value="2"/>
</dbReference>
<feature type="chain" id="PRO_5019039954" evidence="7">
    <location>
        <begin position="16"/>
        <end position="1028"/>
    </location>
</feature>
<dbReference type="GO" id="GO:0004553">
    <property type="term" value="F:hydrolase activity, hydrolyzing O-glycosyl compounds"/>
    <property type="evidence" value="ECO:0007669"/>
    <property type="project" value="InterPro"/>
</dbReference>
<keyword evidence="4" id="KW-0325">Glycoprotein</keyword>
<evidence type="ECO:0000256" key="7">
    <source>
        <dbReference type="SAM" id="SignalP"/>
    </source>
</evidence>
<evidence type="ECO:0000259" key="8">
    <source>
        <dbReference type="Pfam" id="PF01055"/>
    </source>
</evidence>
<dbReference type="Gene3D" id="2.60.40.1760">
    <property type="entry name" value="glycosyl hydrolase (family 31)"/>
    <property type="match status" value="1"/>
</dbReference>
<gene>
    <name evidence="10" type="ORF">EHS25_004089</name>
</gene>
<sequence>MRTALLLASLPAVLAAPASLDSFAQSRDQVPLGLKSQAAGFSGDVTQCQGYKVDSVSASSTGGISAQLSILDQCNAYGTDIPSLTLSVEYETAQRLHVHIYDTPLHQYQLDDSILPRPQRTLSGDGAVDQSELEFGYDENPFAFWVTRKSDGEVIFDTRAKNIPTYTDQVQIEGNYSGWTVLPAHPLVFEDQYLQISSALPTGANIYGLGEVISGSGYRRNSSGTVQTFWARDIGDPVDENVYGSHAMYMESRWDDNQKKSASHGVFLLNSNGMDVILRDGVIEYRAIGGTLDFYFLSGPTPNDVASQYALTVGLPQAMPFWSFGFHLCRWGYTFVNETRGIVQKMRDAGVPLETQWNDIDWMRHYREFQFDQNYSPDEYKAFVDELHSNNQHYIMIIDAAVGILYNDTDQYDFYQRGHELDVWTKNPDGTEYIGSVWPGYTVFPDWFSPNMQQVWTEAFSNHSQIVDFDGVWLDMNEPSSFIDGSGSNSTKSLNQTLLQPDPTYVPPQLPAQWPEGYWNVTSGISGNITVNGTLTYGANGTAPKNDALRRDLLSYLPSILRRHFEQSRRAADIAQARDHVVIGKTVRHNVYANAEAEARRSFSLDPIHDKVAKRQIGGYIPTIPNVDVPAYPIRNGDGTLRLSHNTVSPNATHANGLQEYSVHNVWGTMEEMATNQMLQTLKPGLRPFIVGRSTFAGIGRQSAHWLGDNYSTWAYMKRAIQGVLQFNLFAIPMVGPDTCGFNGNTDEELCNRWMQLSAFFPFFRNHNTKGAISQEPFVWDSVASASIKAIQARYAMLPYWLTLFAEASQYGIPPVRALFYEFDDPSLYSNDVQFLVGSSVLVTSVLQPNESTTTGIFPSADGTTWTDWWTHQKVDTSKSDNVTLDLPLGEIGVHVRSGSVLLLHADPGYTLTETREGGYEVLVVLDGKGYAEGTAKIDDGVSLPVGDQTCLNFTATNFSCLNSSPTGSYNLQQPLTKITILGVTSQPSGASLNGQDVSGVEYKSETEEVVLTGLNGDLNQAWELKWW</sequence>
<evidence type="ECO:0000313" key="11">
    <source>
        <dbReference type="Proteomes" id="UP000279259"/>
    </source>
</evidence>
<dbReference type="InterPro" id="IPR011013">
    <property type="entry name" value="Gal_mutarotase_sf_dom"/>
</dbReference>
<name>A0A427YTC7_9TREE</name>
<dbReference type="PROSITE" id="PS00129">
    <property type="entry name" value="GLYCOSYL_HYDROL_F31_1"/>
    <property type="match status" value="1"/>
</dbReference>
<dbReference type="InterPro" id="IPR017853">
    <property type="entry name" value="GH"/>
</dbReference>
<dbReference type="GO" id="GO:0030246">
    <property type="term" value="F:carbohydrate binding"/>
    <property type="evidence" value="ECO:0007669"/>
    <property type="project" value="InterPro"/>
</dbReference>
<evidence type="ECO:0000259" key="9">
    <source>
        <dbReference type="Pfam" id="PF21365"/>
    </source>
</evidence>
<dbReference type="InterPro" id="IPR048395">
    <property type="entry name" value="Glyco_hydro_31_C"/>
</dbReference>
<evidence type="ECO:0000256" key="5">
    <source>
        <dbReference type="ARBA" id="ARBA00023295"/>
    </source>
</evidence>
<dbReference type="SUPFAM" id="SSF51011">
    <property type="entry name" value="Glycosyl hydrolase domain"/>
    <property type="match status" value="1"/>
</dbReference>
<dbReference type="OrthoDB" id="5839090at2759"/>
<proteinExistence type="inferred from homology"/>
<dbReference type="PROSITE" id="PS00707">
    <property type="entry name" value="GLYCOSYL_HYDROL_F31_2"/>
    <property type="match status" value="1"/>
</dbReference>
<organism evidence="10 11">
    <name type="scientific">Saitozyma podzolica</name>
    <dbReference type="NCBI Taxonomy" id="1890683"/>
    <lineage>
        <taxon>Eukaryota</taxon>
        <taxon>Fungi</taxon>
        <taxon>Dikarya</taxon>
        <taxon>Basidiomycota</taxon>
        <taxon>Agaricomycotina</taxon>
        <taxon>Tremellomycetes</taxon>
        <taxon>Tremellales</taxon>
        <taxon>Trimorphomycetaceae</taxon>
        <taxon>Saitozyma</taxon>
    </lineage>
</organism>
<evidence type="ECO:0000256" key="3">
    <source>
        <dbReference type="ARBA" id="ARBA00022801"/>
    </source>
</evidence>
<reference evidence="10 11" key="1">
    <citation type="submission" date="2018-11" db="EMBL/GenBank/DDBJ databases">
        <title>Genome sequence of Saitozyma podzolica DSM 27192.</title>
        <authorList>
            <person name="Aliyu H."/>
            <person name="Gorte O."/>
            <person name="Ochsenreither K."/>
        </authorList>
    </citation>
    <scope>NUCLEOTIDE SEQUENCE [LARGE SCALE GENOMIC DNA]</scope>
    <source>
        <strain evidence="10 11">DSM 27192</strain>
    </source>
</reference>
<evidence type="ECO:0000256" key="2">
    <source>
        <dbReference type="ARBA" id="ARBA00022729"/>
    </source>
</evidence>
<keyword evidence="11" id="KW-1185">Reference proteome</keyword>
<evidence type="ECO:0000256" key="1">
    <source>
        <dbReference type="ARBA" id="ARBA00007806"/>
    </source>
</evidence>
<dbReference type="InterPro" id="IPR000322">
    <property type="entry name" value="Glyco_hydro_31_TIM"/>
</dbReference>
<dbReference type="SUPFAM" id="SSF51445">
    <property type="entry name" value="(Trans)glycosidases"/>
    <property type="match status" value="1"/>
</dbReference>